<reference evidence="1 2" key="1">
    <citation type="submission" date="2022-06" db="EMBL/GenBank/DDBJ databases">
        <title>Genomic Encyclopedia of Archaeal and Bacterial Type Strains, Phase II (KMG-II): from individual species to whole genera.</title>
        <authorList>
            <person name="Goeker M."/>
        </authorList>
    </citation>
    <scope>NUCLEOTIDE SEQUENCE [LARGE SCALE GENOMIC DNA]</scope>
    <source>
        <strain evidence="1 2">DSM 40477</strain>
    </source>
</reference>
<keyword evidence="2" id="KW-1185">Reference proteome</keyword>
<evidence type="ECO:0000313" key="1">
    <source>
        <dbReference type="EMBL" id="MCP2256470.1"/>
    </source>
</evidence>
<sequence length="46" mass="5235">MVGRCFNRFKGCRGIATRYDRLALDYLGGLELVGLLDWLRDPSDTT</sequence>
<accession>A0ABT1HLU8</accession>
<comment type="caution">
    <text evidence="1">The sequence shown here is derived from an EMBL/GenBank/DDBJ whole genome shotgun (WGS) entry which is preliminary data.</text>
</comment>
<dbReference type="Proteomes" id="UP001205311">
    <property type="component" value="Unassembled WGS sequence"/>
</dbReference>
<organism evidence="1 2">
    <name type="scientific">Streptoalloteichus tenebrarius (strain ATCC 17920 / DSM 40477 / JCM 4838 / CBS 697.72 / NBRC 16177 / NCIMB 11028 / NRRL B-12390 / A12253. 1 / ISP 5477)</name>
    <name type="common">Streptomyces tenebrarius</name>
    <dbReference type="NCBI Taxonomy" id="1933"/>
    <lineage>
        <taxon>Bacteria</taxon>
        <taxon>Bacillati</taxon>
        <taxon>Actinomycetota</taxon>
        <taxon>Actinomycetes</taxon>
        <taxon>Pseudonocardiales</taxon>
        <taxon>Pseudonocardiaceae</taxon>
        <taxon>Streptoalloteichus</taxon>
    </lineage>
</organism>
<dbReference type="EMBL" id="JAMTCP010000001">
    <property type="protein sequence ID" value="MCP2256470.1"/>
    <property type="molecule type" value="Genomic_DNA"/>
</dbReference>
<name>A0ABT1HLU8_STRSD</name>
<evidence type="ECO:0000313" key="2">
    <source>
        <dbReference type="Proteomes" id="UP001205311"/>
    </source>
</evidence>
<gene>
    <name evidence="1" type="ORF">LX15_000153</name>
</gene>
<protein>
    <submittedName>
        <fullName evidence="1">Transposase DDE domain</fullName>
    </submittedName>
</protein>
<proteinExistence type="predicted"/>
<dbReference type="RefSeq" id="WP_253667468.1">
    <property type="nucleotide sequence ID" value="NZ_JAMTCP010000001.1"/>
</dbReference>